<feature type="region of interest" description="Disordered" evidence="5">
    <location>
        <begin position="38"/>
        <end position="60"/>
    </location>
</feature>
<feature type="domain" description="Zinc finger DksA/TraR C4-type" evidence="6">
    <location>
        <begin position="92"/>
        <end position="127"/>
    </location>
</feature>
<dbReference type="RefSeq" id="WP_344869804.1">
    <property type="nucleotide sequence ID" value="NZ_BAABBP010000028.1"/>
</dbReference>
<reference evidence="8" key="1">
    <citation type="journal article" date="2019" name="Int. J. Syst. Evol. Microbiol.">
        <title>The Global Catalogue of Microorganisms (GCM) 10K type strain sequencing project: providing services to taxonomists for standard genome sequencing and annotation.</title>
        <authorList>
            <consortium name="The Broad Institute Genomics Platform"/>
            <consortium name="The Broad Institute Genome Sequencing Center for Infectious Disease"/>
            <person name="Wu L."/>
            <person name="Ma J."/>
        </authorList>
    </citation>
    <scope>NUCLEOTIDE SEQUENCE [LARGE SCALE GENOMIC DNA]</scope>
    <source>
        <strain evidence="8">JCM 17561</strain>
    </source>
</reference>
<dbReference type="EMBL" id="BAABBP010000028">
    <property type="protein sequence ID" value="GAA4001413.1"/>
    <property type="molecule type" value="Genomic_DNA"/>
</dbReference>
<evidence type="ECO:0000313" key="7">
    <source>
        <dbReference type="EMBL" id="GAA4001413.1"/>
    </source>
</evidence>
<proteinExistence type="predicted"/>
<gene>
    <name evidence="7" type="ORF">GCM10022279_26690</name>
</gene>
<dbReference type="SUPFAM" id="SSF109635">
    <property type="entry name" value="DnaK suppressor protein DksA, alpha-hairpin domain"/>
    <property type="match status" value="1"/>
</dbReference>
<dbReference type="SUPFAM" id="SSF57716">
    <property type="entry name" value="Glucocorticoid receptor-like (DNA-binding domain)"/>
    <property type="match status" value="1"/>
</dbReference>
<dbReference type="PANTHER" id="PTHR33823:SF4">
    <property type="entry name" value="GENERAL STRESS PROTEIN 16O"/>
    <property type="match status" value="1"/>
</dbReference>
<accession>A0ABP7RRZ1</accession>
<evidence type="ECO:0000259" key="6">
    <source>
        <dbReference type="Pfam" id="PF01258"/>
    </source>
</evidence>
<evidence type="ECO:0000256" key="5">
    <source>
        <dbReference type="SAM" id="MobiDB-lite"/>
    </source>
</evidence>
<evidence type="ECO:0000256" key="4">
    <source>
        <dbReference type="PROSITE-ProRule" id="PRU00510"/>
    </source>
</evidence>
<dbReference type="Pfam" id="PF01258">
    <property type="entry name" value="zf-dskA_traR"/>
    <property type="match status" value="1"/>
</dbReference>
<dbReference type="PROSITE" id="PS51128">
    <property type="entry name" value="ZF_DKSA_2"/>
    <property type="match status" value="1"/>
</dbReference>
<keyword evidence="2" id="KW-0863">Zinc-finger</keyword>
<sequence length="128" mass="13854">MTTFDVLTDAQRADLRARLEERKEQLLQELGAVQQRTLDAAAATARGDAEPAGSPRDQANQMARTMVYEAEAGRDHAELVAVRAALERLGDGSYGECTDCGQPVGLARLQAQPQAARCIVCQTLAEQR</sequence>
<feature type="zinc finger region" description="dksA C4-type" evidence="4">
    <location>
        <begin position="97"/>
        <end position="121"/>
    </location>
</feature>
<keyword evidence="1" id="KW-0479">Metal-binding</keyword>
<dbReference type="InterPro" id="IPR037187">
    <property type="entry name" value="DnaK_N"/>
</dbReference>
<dbReference type="PANTHER" id="PTHR33823">
    <property type="entry name" value="RNA POLYMERASE-BINDING TRANSCRIPTION FACTOR DKSA-RELATED"/>
    <property type="match status" value="1"/>
</dbReference>
<keyword evidence="3" id="KW-0862">Zinc</keyword>
<evidence type="ECO:0000313" key="8">
    <source>
        <dbReference type="Proteomes" id="UP001501627"/>
    </source>
</evidence>
<feature type="compositionally biased region" description="Low complexity" evidence="5">
    <location>
        <begin position="40"/>
        <end position="52"/>
    </location>
</feature>
<dbReference type="InterPro" id="IPR000962">
    <property type="entry name" value="Znf_DskA_TraR"/>
</dbReference>
<comment type="caution">
    <text evidence="7">The sequence shown here is derived from an EMBL/GenBank/DDBJ whole genome shotgun (WGS) entry which is preliminary data.</text>
</comment>
<keyword evidence="8" id="KW-1185">Reference proteome</keyword>
<protein>
    <submittedName>
        <fullName evidence="7">TraR/DksA C4-type zinc finger protein</fullName>
    </submittedName>
</protein>
<name>A0ABP7RRZ1_9BURK</name>
<evidence type="ECO:0000256" key="3">
    <source>
        <dbReference type="ARBA" id="ARBA00022833"/>
    </source>
</evidence>
<evidence type="ECO:0000256" key="2">
    <source>
        <dbReference type="ARBA" id="ARBA00022771"/>
    </source>
</evidence>
<organism evidence="7 8">
    <name type="scientific">Comamonas faecalis</name>
    <dbReference type="NCBI Taxonomy" id="1387849"/>
    <lineage>
        <taxon>Bacteria</taxon>
        <taxon>Pseudomonadati</taxon>
        <taxon>Pseudomonadota</taxon>
        <taxon>Betaproteobacteria</taxon>
        <taxon>Burkholderiales</taxon>
        <taxon>Comamonadaceae</taxon>
        <taxon>Comamonas</taxon>
    </lineage>
</organism>
<dbReference type="Gene3D" id="1.20.120.910">
    <property type="entry name" value="DksA, coiled-coil domain"/>
    <property type="match status" value="1"/>
</dbReference>
<evidence type="ECO:0000256" key="1">
    <source>
        <dbReference type="ARBA" id="ARBA00022723"/>
    </source>
</evidence>
<dbReference type="Proteomes" id="UP001501627">
    <property type="component" value="Unassembled WGS sequence"/>
</dbReference>